<dbReference type="InterPro" id="IPR038375">
    <property type="entry name" value="NDUFAF7_sf"/>
</dbReference>
<evidence type="ECO:0000256" key="3">
    <source>
        <dbReference type="ARBA" id="ARBA00022603"/>
    </source>
</evidence>
<comment type="subcellular location">
    <subcellularLocation>
        <location evidence="1 7">Mitochondrion</location>
    </subcellularLocation>
</comment>
<keyword evidence="5 7" id="KW-0496">Mitochondrion</keyword>
<comment type="catalytic activity">
    <reaction evidence="6 7">
        <text>L-arginyl-[protein] + 2 S-adenosyl-L-methionine = N(omega),N(omega)'-dimethyl-L-arginyl-[protein] + 2 S-adenosyl-L-homocysteine + 2 H(+)</text>
        <dbReference type="Rhea" id="RHEA:48108"/>
        <dbReference type="Rhea" id="RHEA-COMP:10532"/>
        <dbReference type="Rhea" id="RHEA-COMP:11992"/>
        <dbReference type="ChEBI" id="CHEBI:15378"/>
        <dbReference type="ChEBI" id="CHEBI:29965"/>
        <dbReference type="ChEBI" id="CHEBI:57856"/>
        <dbReference type="ChEBI" id="CHEBI:59789"/>
        <dbReference type="ChEBI" id="CHEBI:88221"/>
        <dbReference type="EC" id="2.1.1.320"/>
    </reaction>
</comment>
<dbReference type="PANTHER" id="PTHR12049">
    <property type="entry name" value="PROTEIN ARGININE METHYLTRANSFERASE NDUFAF7, MITOCHONDRIAL"/>
    <property type="match status" value="1"/>
</dbReference>
<comment type="similarity">
    <text evidence="2 7">Belongs to the NDUFAF7 family.</text>
</comment>
<dbReference type="PANTHER" id="PTHR12049:SF7">
    <property type="entry name" value="PROTEIN ARGININE METHYLTRANSFERASE NDUFAF7, MITOCHONDRIAL"/>
    <property type="match status" value="1"/>
</dbReference>
<keyword evidence="4 7" id="KW-0808">Transferase</keyword>
<dbReference type="Gene3D" id="3.40.50.12710">
    <property type="match status" value="1"/>
</dbReference>
<evidence type="ECO:0000313" key="10">
    <source>
        <dbReference type="Proteomes" id="UP001219933"/>
    </source>
</evidence>
<sequence length="467" mass="50870">MLPALRALRAPVARSFVRALSTPAQSAPTGVLKRLLADSIKVPYMQACLMNPDYGYYAGKHGLEGNHVLGSRGDFITSPEISQVFGELLAIFFVMRWQSAGSPASVRLVEFGPGRGTLLGDMLRTFATFAPMIKCLHTIQLVEASPMLIVEQEQTLKAALEKVGKTLVPADTPVDKLGKDEIRVEWFPSYHAVPVEPTAWTIAVAHEFFDALPIHIFEKRTEGWREVMVDVDTGSNGSVSVLKASDLGKEPEKKLRYVLSPGETPWTKLLAVQSGRFDTVQPGQRVEVSPLSWVAARRMGELVSGYDAQKVSGDGKPLPLSREENERRSAPSAGGCGLIIDYGGAQFFSNSFRAFRSHKLIDPLELPGESDLTANVDFNYLNTAINSTDARAYGLLSQGDFLRSMGMSVRVEKLTKENPERAAAIAAAAARLVDSTGMGTQYKFMAVSAPPAQRAGTDSTEEIYPFL</sequence>
<organism evidence="9 10">
    <name type="scientific">Malassezia cuniculi</name>
    <dbReference type="NCBI Taxonomy" id="948313"/>
    <lineage>
        <taxon>Eukaryota</taxon>
        <taxon>Fungi</taxon>
        <taxon>Dikarya</taxon>
        <taxon>Basidiomycota</taxon>
        <taxon>Ustilaginomycotina</taxon>
        <taxon>Malasseziomycetes</taxon>
        <taxon>Malasseziales</taxon>
        <taxon>Malasseziaceae</taxon>
        <taxon>Malassezia</taxon>
    </lineage>
</organism>
<dbReference type="GO" id="GO:0032981">
    <property type="term" value="P:mitochondrial respiratory chain complex I assembly"/>
    <property type="evidence" value="ECO:0007669"/>
    <property type="project" value="TreeGrafter"/>
</dbReference>
<dbReference type="Proteomes" id="UP001219933">
    <property type="component" value="Chromosome 1"/>
</dbReference>
<evidence type="ECO:0000256" key="2">
    <source>
        <dbReference type="ARBA" id="ARBA00005891"/>
    </source>
</evidence>
<accession>A0AAF0EPN9</accession>
<evidence type="ECO:0000256" key="7">
    <source>
        <dbReference type="RuleBase" id="RU364114"/>
    </source>
</evidence>
<protein>
    <recommendedName>
        <fullName evidence="7">Protein arginine methyltransferase NDUFAF7</fullName>
        <ecNumber evidence="7">2.1.1.320</ecNumber>
    </recommendedName>
</protein>
<reference evidence="9" key="1">
    <citation type="submission" date="2023-03" db="EMBL/GenBank/DDBJ databases">
        <title>Mating type loci evolution in Malassezia.</title>
        <authorList>
            <person name="Coelho M.A."/>
        </authorList>
    </citation>
    <scope>NUCLEOTIDE SEQUENCE</scope>
    <source>
        <strain evidence="9">CBS 11721</strain>
    </source>
</reference>
<dbReference type="GO" id="GO:0005739">
    <property type="term" value="C:mitochondrion"/>
    <property type="evidence" value="ECO:0007669"/>
    <property type="project" value="UniProtKB-SubCell"/>
</dbReference>
<evidence type="ECO:0000313" key="9">
    <source>
        <dbReference type="EMBL" id="WFD34030.1"/>
    </source>
</evidence>
<dbReference type="GO" id="GO:0032259">
    <property type="term" value="P:methylation"/>
    <property type="evidence" value="ECO:0007669"/>
    <property type="project" value="UniProtKB-KW"/>
</dbReference>
<evidence type="ECO:0000256" key="5">
    <source>
        <dbReference type="ARBA" id="ARBA00023128"/>
    </source>
</evidence>
<evidence type="ECO:0000256" key="4">
    <source>
        <dbReference type="ARBA" id="ARBA00022679"/>
    </source>
</evidence>
<comment type="function">
    <text evidence="7">Arginine methyltransferase involved in the assembly or stability of mitochondrial NADH:ubiquinone oxidoreductase complex (complex I).</text>
</comment>
<dbReference type="InterPro" id="IPR003788">
    <property type="entry name" value="NDUFAF7"/>
</dbReference>
<dbReference type="EMBL" id="CP119877">
    <property type="protein sequence ID" value="WFD34030.1"/>
    <property type="molecule type" value="Genomic_DNA"/>
</dbReference>
<dbReference type="GO" id="GO:0035243">
    <property type="term" value="F:protein-arginine omega-N symmetric methyltransferase activity"/>
    <property type="evidence" value="ECO:0007669"/>
    <property type="project" value="UniProtKB-EC"/>
</dbReference>
<dbReference type="SUPFAM" id="SSF53335">
    <property type="entry name" value="S-adenosyl-L-methionine-dependent methyltransferases"/>
    <property type="match status" value="1"/>
</dbReference>
<proteinExistence type="inferred from homology"/>
<feature type="region of interest" description="Disordered" evidence="8">
    <location>
        <begin position="310"/>
        <end position="331"/>
    </location>
</feature>
<name>A0AAF0EPN9_9BASI</name>
<dbReference type="Pfam" id="PF02636">
    <property type="entry name" value="Methyltransf_28"/>
    <property type="match status" value="1"/>
</dbReference>
<dbReference type="EC" id="2.1.1.320" evidence="7"/>
<evidence type="ECO:0000256" key="6">
    <source>
        <dbReference type="ARBA" id="ARBA00048612"/>
    </source>
</evidence>
<dbReference type="InterPro" id="IPR029063">
    <property type="entry name" value="SAM-dependent_MTases_sf"/>
</dbReference>
<dbReference type="AlphaFoldDB" id="A0AAF0EPN9"/>
<evidence type="ECO:0000256" key="8">
    <source>
        <dbReference type="SAM" id="MobiDB-lite"/>
    </source>
</evidence>
<keyword evidence="3 7" id="KW-0489">Methyltransferase</keyword>
<keyword evidence="10" id="KW-1185">Reference proteome</keyword>
<gene>
    <name evidence="9" type="ORF">MCUN1_000858</name>
</gene>
<evidence type="ECO:0000256" key="1">
    <source>
        <dbReference type="ARBA" id="ARBA00004173"/>
    </source>
</evidence>